<feature type="compositionally biased region" description="Low complexity" evidence="4">
    <location>
        <begin position="147"/>
        <end position="163"/>
    </location>
</feature>
<dbReference type="InterPro" id="IPR039723">
    <property type="entry name" value="Vps71/ZNHIT1"/>
</dbReference>
<keyword evidence="1" id="KW-0479">Metal-binding</keyword>
<dbReference type="OrthoDB" id="74807at2759"/>
<name>A0A6A6R7L4_9PEZI</name>
<evidence type="ECO:0000313" key="7">
    <source>
        <dbReference type="Proteomes" id="UP000799750"/>
    </source>
</evidence>
<sequence>MPHIEVLPNTGAAPAPGWAYVPDTGYDPSKVAFNPKDRKRQATRQGAVPTGVELSARQLTAVQRRIAELERDNDARSGIEIPNKKTTFKTSATKKILMSAKEIRHWLDDEDALLTNKAQAPGAGARAPAGRVIKPVIGARGRRGTLTATTVPSTPVQPSTPATNTPRALTPSVPAFPSSVAGSQDKTLEIRTAVPAPLDMEKLEALLAAPPLPYAAARVGPPAAGGPPQRLFCDTCGYWGRVKCLKCGARVCGLECKGKHDQSMCTRF</sequence>
<dbReference type="CDD" id="cd21437">
    <property type="entry name" value="zf-HIT_ZNHIT1_like"/>
    <property type="match status" value="1"/>
</dbReference>
<dbReference type="GO" id="GO:0005634">
    <property type="term" value="C:nucleus"/>
    <property type="evidence" value="ECO:0007669"/>
    <property type="project" value="UniProtKB-ARBA"/>
</dbReference>
<evidence type="ECO:0000256" key="4">
    <source>
        <dbReference type="SAM" id="MobiDB-lite"/>
    </source>
</evidence>
<evidence type="ECO:0000259" key="5">
    <source>
        <dbReference type="Pfam" id="PF04438"/>
    </source>
</evidence>
<keyword evidence="7" id="KW-1185">Reference proteome</keyword>
<organism evidence="6 7">
    <name type="scientific">Lophium mytilinum</name>
    <dbReference type="NCBI Taxonomy" id="390894"/>
    <lineage>
        <taxon>Eukaryota</taxon>
        <taxon>Fungi</taxon>
        <taxon>Dikarya</taxon>
        <taxon>Ascomycota</taxon>
        <taxon>Pezizomycotina</taxon>
        <taxon>Dothideomycetes</taxon>
        <taxon>Pleosporomycetidae</taxon>
        <taxon>Mytilinidiales</taxon>
        <taxon>Mytilinidiaceae</taxon>
        <taxon>Lophium</taxon>
    </lineage>
</organism>
<dbReference type="GO" id="GO:0008270">
    <property type="term" value="F:zinc ion binding"/>
    <property type="evidence" value="ECO:0007669"/>
    <property type="project" value="UniProtKB-KW"/>
</dbReference>
<keyword evidence="2" id="KW-0863">Zinc-finger</keyword>
<gene>
    <name evidence="6" type="ORF">BU16DRAFT_451988</name>
</gene>
<evidence type="ECO:0000256" key="2">
    <source>
        <dbReference type="ARBA" id="ARBA00022771"/>
    </source>
</evidence>
<evidence type="ECO:0000256" key="3">
    <source>
        <dbReference type="ARBA" id="ARBA00022833"/>
    </source>
</evidence>
<dbReference type="GO" id="GO:0006338">
    <property type="term" value="P:chromatin remodeling"/>
    <property type="evidence" value="ECO:0007669"/>
    <property type="project" value="InterPro"/>
</dbReference>
<dbReference type="Proteomes" id="UP000799750">
    <property type="component" value="Unassembled WGS sequence"/>
</dbReference>
<dbReference type="Pfam" id="PF04438">
    <property type="entry name" value="zf-HIT"/>
    <property type="match status" value="1"/>
</dbReference>
<protein>
    <recommendedName>
        <fullName evidence="5">HIT-type domain-containing protein</fullName>
    </recommendedName>
</protein>
<reference evidence="6" key="1">
    <citation type="journal article" date="2020" name="Stud. Mycol.">
        <title>101 Dothideomycetes genomes: a test case for predicting lifestyles and emergence of pathogens.</title>
        <authorList>
            <person name="Haridas S."/>
            <person name="Albert R."/>
            <person name="Binder M."/>
            <person name="Bloem J."/>
            <person name="Labutti K."/>
            <person name="Salamov A."/>
            <person name="Andreopoulos B."/>
            <person name="Baker S."/>
            <person name="Barry K."/>
            <person name="Bills G."/>
            <person name="Bluhm B."/>
            <person name="Cannon C."/>
            <person name="Castanera R."/>
            <person name="Culley D."/>
            <person name="Daum C."/>
            <person name="Ezra D."/>
            <person name="Gonzalez J."/>
            <person name="Henrissat B."/>
            <person name="Kuo A."/>
            <person name="Liang C."/>
            <person name="Lipzen A."/>
            <person name="Lutzoni F."/>
            <person name="Magnuson J."/>
            <person name="Mondo S."/>
            <person name="Nolan M."/>
            <person name="Ohm R."/>
            <person name="Pangilinan J."/>
            <person name="Park H.-J."/>
            <person name="Ramirez L."/>
            <person name="Alfaro M."/>
            <person name="Sun H."/>
            <person name="Tritt A."/>
            <person name="Yoshinaga Y."/>
            <person name="Zwiers L.-H."/>
            <person name="Turgeon B."/>
            <person name="Goodwin S."/>
            <person name="Spatafora J."/>
            <person name="Crous P."/>
            <person name="Grigoriev I."/>
        </authorList>
    </citation>
    <scope>NUCLEOTIDE SEQUENCE</scope>
    <source>
        <strain evidence="6">CBS 269.34</strain>
    </source>
</reference>
<dbReference type="AlphaFoldDB" id="A0A6A6R7L4"/>
<dbReference type="EMBL" id="MU004183">
    <property type="protein sequence ID" value="KAF2500795.1"/>
    <property type="molecule type" value="Genomic_DNA"/>
</dbReference>
<dbReference type="InterPro" id="IPR007529">
    <property type="entry name" value="Znf_HIT"/>
</dbReference>
<proteinExistence type="predicted"/>
<evidence type="ECO:0000313" key="6">
    <source>
        <dbReference type="EMBL" id="KAF2500795.1"/>
    </source>
</evidence>
<feature type="domain" description="HIT-type" evidence="5">
    <location>
        <begin position="229"/>
        <end position="257"/>
    </location>
</feature>
<feature type="region of interest" description="Disordered" evidence="4">
    <location>
        <begin position="147"/>
        <end position="171"/>
    </location>
</feature>
<keyword evidence="3" id="KW-0862">Zinc</keyword>
<dbReference type="PANTHER" id="PTHR13093">
    <property type="entry name" value="ZINC FINGER HIT DOMAIN CONTAINING PROTEIN 1"/>
    <property type="match status" value="1"/>
</dbReference>
<evidence type="ECO:0000256" key="1">
    <source>
        <dbReference type="ARBA" id="ARBA00022723"/>
    </source>
</evidence>
<accession>A0A6A6R7L4</accession>